<dbReference type="EMBL" id="LQPR01000003">
    <property type="protein sequence ID" value="ORW75239.1"/>
    <property type="molecule type" value="Genomic_DNA"/>
</dbReference>
<dbReference type="PANTHER" id="PTHR10000:SF8">
    <property type="entry name" value="HAD SUPERFAMILY HYDROLASE-LIKE, TYPE 3"/>
    <property type="match status" value="1"/>
</dbReference>
<dbReference type="Proteomes" id="UP000193387">
    <property type="component" value="Unassembled WGS sequence"/>
</dbReference>
<dbReference type="GO" id="GO:0016791">
    <property type="term" value="F:phosphatase activity"/>
    <property type="evidence" value="ECO:0007669"/>
    <property type="project" value="TreeGrafter"/>
</dbReference>
<accession>A0AAJ3NUC3</accession>
<dbReference type="AlphaFoldDB" id="A0AAJ3NUC3"/>
<dbReference type="PANTHER" id="PTHR10000">
    <property type="entry name" value="PHOSPHOSERINE PHOSPHATASE"/>
    <property type="match status" value="1"/>
</dbReference>
<dbReference type="InterPro" id="IPR023214">
    <property type="entry name" value="HAD_sf"/>
</dbReference>
<keyword evidence="3" id="KW-1185">Reference proteome</keyword>
<dbReference type="Pfam" id="PF01935">
    <property type="entry name" value="DUF87"/>
    <property type="match status" value="1"/>
</dbReference>
<dbReference type="SUPFAM" id="SSF56784">
    <property type="entry name" value="HAD-like"/>
    <property type="match status" value="1"/>
</dbReference>
<dbReference type="InterPro" id="IPR036412">
    <property type="entry name" value="HAD-like_sf"/>
</dbReference>
<evidence type="ECO:0000313" key="2">
    <source>
        <dbReference type="EMBL" id="ORW75239.1"/>
    </source>
</evidence>
<comment type="caution">
    <text evidence="2">The sequence shown here is derived from an EMBL/GenBank/DDBJ whole genome shotgun (WGS) entry which is preliminary data.</text>
</comment>
<organism evidence="2 3">
    <name type="scientific">Mycobacterium saskatchewanense</name>
    <dbReference type="NCBI Taxonomy" id="220927"/>
    <lineage>
        <taxon>Bacteria</taxon>
        <taxon>Bacillati</taxon>
        <taxon>Actinomycetota</taxon>
        <taxon>Actinomycetes</taxon>
        <taxon>Mycobacteriales</taxon>
        <taxon>Mycobacteriaceae</taxon>
        <taxon>Mycobacterium</taxon>
        <taxon>Mycobacterium simiae complex</taxon>
    </lineage>
</organism>
<feature type="domain" description="Helicase HerA central" evidence="1">
    <location>
        <begin position="251"/>
        <end position="301"/>
    </location>
</feature>
<proteinExistence type="predicted"/>
<dbReference type="Gene3D" id="3.40.50.300">
    <property type="entry name" value="P-loop containing nucleotide triphosphate hydrolases"/>
    <property type="match status" value="1"/>
</dbReference>
<dbReference type="GO" id="GO:0005829">
    <property type="term" value="C:cytosol"/>
    <property type="evidence" value="ECO:0007669"/>
    <property type="project" value="TreeGrafter"/>
</dbReference>
<dbReference type="SUPFAM" id="SSF52540">
    <property type="entry name" value="P-loop containing nucleoside triphosphate hydrolases"/>
    <property type="match status" value="1"/>
</dbReference>
<evidence type="ECO:0000259" key="1">
    <source>
        <dbReference type="Pfam" id="PF01935"/>
    </source>
</evidence>
<sequence>MAFFQVVAVDLDGTLTSRDRLSHEALDAISDARRKGLTVVLVTGRIEAELQADFPGIADYFDAVVLENGSVMVIRGCARVLAEPVDGALDDALLERRLPFRRGEALVAIDGEHATIVVDLIGELGLDCQIIRNRDALMVLPAGVTKGTGLRAVLSEVNLSPHNALAVGDAENDLSMFGVAEVGVAVSDAVPSVLRHADLVLDDADGTGLAGLLTGPYLTGARRFCPRRRWVDIGTFDDQSPARIPGSQGRILVTGPAGSGKSYLVGLMAERWIQAHYCVLVIDPEGDHVQLQQLNGVRVVDGGHHLPEPTELVTNLDPRTSLVVDLSGVPDPTKMEYLHRLRSTAEAHREQHGFPHWVIYDEAHLLGIDEEAHWARRGGYVLCSFAPAALPAGEIDSSDVSLTLADNENDNNGTEMGALRRAVMRLGSGPARPFAVADRQTEHVRHRRKYADVRLPDERRFYFHGVDGQFVRPAATMDEFRSAISHLDQRALQYHLDRGDFSRWLEGTIADRDFARQVAAWEDEVMARHAADVERVRRQLVHAVQERYLLSER</sequence>
<dbReference type="InterPro" id="IPR027417">
    <property type="entry name" value="P-loop_NTPase"/>
</dbReference>
<protein>
    <submittedName>
        <fullName evidence="2">HAD family hydrolase</fullName>
    </submittedName>
</protein>
<dbReference type="Gene3D" id="3.40.50.1000">
    <property type="entry name" value="HAD superfamily/HAD-like"/>
    <property type="match status" value="1"/>
</dbReference>
<name>A0AAJ3NUC3_9MYCO</name>
<dbReference type="Gene3D" id="3.90.1070.10">
    <property type="match status" value="1"/>
</dbReference>
<dbReference type="InterPro" id="IPR002789">
    <property type="entry name" value="HerA_central"/>
</dbReference>
<dbReference type="GO" id="GO:0000287">
    <property type="term" value="F:magnesium ion binding"/>
    <property type="evidence" value="ECO:0007669"/>
    <property type="project" value="TreeGrafter"/>
</dbReference>
<gene>
    <name evidence="2" type="ORF">AWC23_03435</name>
</gene>
<dbReference type="Pfam" id="PF08282">
    <property type="entry name" value="Hydrolase_3"/>
    <property type="match status" value="2"/>
</dbReference>
<evidence type="ECO:0000313" key="3">
    <source>
        <dbReference type="Proteomes" id="UP000193387"/>
    </source>
</evidence>
<reference evidence="2 3" key="1">
    <citation type="submission" date="2016-01" db="EMBL/GenBank/DDBJ databases">
        <title>The new phylogeny of the genus Mycobacterium.</title>
        <authorList>
            <person name="Tarcisio F."/>
            <person name="Conor M."/>
            <person name="Antonella G."/>
            <person name="Elisabetta G."/>
            <person name="Giulia F.S."/>
            <person name="Sara T."/>
            <person name="Anna F."/>
            <person name="Clotilde B."/>
            <person name="Roberto B."/>
            <person name="Veronica D.S."/>
            <person name="Fabio R."/>
            <person name="Monica P."/>
            <person name="Olivier J."/>
            <person name="Enrico T."/>
            <person name="Nicola S."/>
        </authorList>
    </citation>
    <scope>NUCLEOTIDE SEQUENCE [LARGE SCALE GENOMIC DNA]</scope>
    <source>
        <strain evidence="2 3">DSM 44616</strain>
    </source>
</reference>
<keyword evidence="2" id="KW-0378">Hydrolase</keyword>